<gene>
    <name evidence="2" type="ORF">E6W39_08155</name>
</gene>
<proteinExistence type="predicted"/>
<dbReference type="Pfam" id="PF01370">
    <property type="entry name" value="Epimerase"/>
    <property type="match status" value="1"/>
</dbReference>
<comment type="caution">
    <text evidence="2">The sequence shown here is derived from an EMBL/GenBank/DDBJ whole genome shotgun (WGS) entry which is preliminary data.</text>
</comment>
<evidence type="ECO:0000313" key="3">
    <source>
        <dbReference type="Proteomes" id="UP000319103"/>
    </source>
</evidence>
<dbReference type="InterPro" id="IPR051783">
    <property type="entry name" value="NAD(P)-dependent_oxidoreduct"/>
</dbReference>
<dbReference type="AlphaFoldDB" id="A0A540VZR5"/>
<dbReference type="PANTHER" id="PTHR48079">
    <property type="entry name" value="PROTEIN YEEZ"/>
    <property type="match status" value="1"/>
</dbReference>
<dbReference type="PANTHER" id="PTHR48079:SF6">
    <property type="entry name" value="NAD(P)-BINDING DOMAIN-CONTAINING PROTEIN-RELATED"/>
    <property type="match status" value="1"/>
</dbReference>
<dbReference type="OrthoDB" id="9787292at2"/>
<reference evidence="2 3" key="1">
    <citation type="submission" date="2019-06" db="EMBL/GenBank/DDBJ databases">
        <title>Description of Kitasatospora acidophila sp. nov. isolated from pine grove soil, and reclassification of Streptomyces novaecaesareae to Kitasatospora novaeceasareae comb. nov.</title>
        <authorList>
            <person name="Kim M.J."/>
        </authorList>
    </citation>
    <scope>NUCLEOTIDE SEQUENCE [LARGE SCALE GENOMIC DNA]</scope>
    <source>
        <strain evidence="2 3">MMS16-CNU292</strain>
    </source>
</reference>
<protein>
    <submittedName>
        <fullName evidence="2">NAD(P)-dependent oxidoreductase</fullName>
    </submittedName>
</protein>
<evidence type="ECO:0000259" key="1">
    <source>
        <dbReference type="Pfam" id="PF01370"/>
    </source>
</evidence>
<dbReference type="Proteomes" id="UP000319103">
    <property type="component" value="Unassembled WGS sequence"/>
</dbReference>
<dbReference type="RefSeq" id="WP_141632950.1">
    <property type="nucleotide sequence ID" value="NZ_VIGB01000003.1"/>
</dbReference>
<evidence type="ECO:0000313" key="2">
    <source>
        <dbReference type="EMBL" id="TQF02248.1"/>
    </source>
</evidence>
<feature type="domain" description="NAD-dependent epimerase/dehydratase" evidence="1">
    <location>
        <begin position="3"/>
        <end position="215"/>
    </location>
</feature>
<sequence length="291" mass="30494">MHVFLAGGTGAVGRLLLPLLLEAGHRVTAVSRGADGVERLRAAGADTVQLDVLDRPAVEAAMREAAPDVVMHQLTALADYDLAANARIRREGTRNLVDAAHAAGVHRIVAQSISWAYQGGDTPADESTPLDPTTDEPRATTVSALRTLEDAAAELPEHVVLRYGALYGPGTWYVPGGLIADRLRRGELPAGPAITSFLHVTDAARAALAALEWPSGPVNVVDDEPAPASEWVPVLAAALGVGVPAGEGGGVRQAWERGADGAHAREKLNWRPVYDSWRTGFQQLGTAGGTL</sequence>
<dbReference type="InterPro" id="IPR036291">
    <property type="entry name" value="NAD(P)-bd_dom_sf"/>
</dbReference>
<dbReference type="GO" id="GO:0004029">
    <property type="term" value="F:aldehyde dehydrogenase (NAD+) activity"/>
    <property type="evidence" value="ECO:0007669"/>
    <property type="project" value="TreeGrafter"/>
</dbReference>
<dbReference type="InterPro" id="IPR001509">
    <property type="entry name" value="Epimerase_deHydtase"/>
</dbReference>
<dbReference type="Gene3D" id="3.40.50.720">
    <property type="entry name" value="NAD(P)-binding Rossmann-like Domain"/>
    <property type="match status" value="1"/>
</dbReference>
<keyword evidence="3" id="KW-1185">Reference proteome</keyword>
<accession>A0A540VZR5</accession>
<dbReference type="EMBL" id="VIGB01000003">
    <property type="protein sequence ID" value="TQF02248.1"/>
    <property type="molecule type" value="Genomic_DNA"/>
</dbReference>
<dbReference type="SUPFAM" id="SSF51735">
    <property type="entry name" value="NAD(P)-binding Rossmann-fold domains"/>
    <property type="match status" value="1"/>
</dbReference>
<dbReference type="GO" id="GO:0005737">
    <property type="term" value="C:cytoplasm"/>
    <property type="evidence" value="ECO:0007669"/>
    <property type="project" value="TreeGrafter"/>
</dbReference>
<organism evidence="2 3">
    <name type="scientific">Kitasatospora acidiphila</name>
    <dbReference type="NCBI Taxonomy" id="2567942"/>
    <lineage>
        <taxon>Bacteria</taxon>
        <taxon>Bacillati</taxon>
        <taxon>Actinomycetota</taxon>
        <taxon>Actinomycetes</taxon>
        <taxon>Kitasatosporales</taxon>
        <taxon>Streptomycetaceae</taxon>
        <taxon>Kitasatospora</taxon>
    </lineage>
</organism>
<name>A0A540VZR5_9ACTN</name>